<dbReference type="eggNOG" id="COG0366">
    <property type="taxonomic scope" value="Bacteria"/>
</dbReference>
<dbReference type="CDD" id="cd07184">
    <property type="entry name" value="E_set_Isoamylase_like_N"/>
    <property type="match status" value="1"/>
</dbReference>
<dbReference type="InterPro" id="IPR013783">
    <property type="entry name" value="Ig-like_fold"/>
</dbReference>
<dbReference type="eggNOG" id="COG3280">
    <property type="taxonomic scope" value="Bacteria"/>
</dbReference>
<evidence type="ECO:0000259" key="1">
    <source>
        <dbReference type="SMART" id="SM00642"/>
    </source>
</evidence>
<keyword evidence="2" id="KW-0326">Glycosidase</keyword>
<organism evidence="2 3">
    <name type="scientific">Ignavibacterium album (strain DSM 19864 / JCM 16511 / NBRC 101810 / Mat9-16)</name>
    <dbReference type="NCBI Taxonomy" id="945713"/>
    <lineage>
        <taxon>Bacteria</taxon>
        <taxon>Pseudomonadati</taxon>
        <taxon>Ignavibacteriota</taxon>
        <taxon>Ignavibacteria</taxon>
        <taxon>Ignavibacteriales</taxon>
        <taxon>Ignavibacteriaceae</taxon>
        <taxon>Ignavibacterium</taxon>
    </lineage>
</organism>
<dbReference type="InterPro" id="IPR032091">
    <property type="entry name" value="Malt_amylase-like_C"/>
</dbReference>
<dbReference type="SMART" id="SM00642">
    <property type="entry name" value="Aamy"/>
    <property type="match status" value="1"/>
</dbReference>
<dbReference type="SUPFAM" id="SSF51011">
    <property type="entry name" value="Glycosyl hydrolase domain"/>
    <property type="match status" value="1"/>
</dbReference>
<gene>
    <name evidence="2" type="ordered locus">IALB_0182</name>
</gene>
<dbReference type="InterPro" id="IPR017853">
    <property type="entry name" value="GH"/>
</dbReference>
<dbReference type="RefSeq" id="WP_014559054.1">
    <property type="nucleotide sequence ID" value="NC_017464.1"/>
</dbReference>
<proteinExistence type="predicted"/>
<dbReference type="eggNOG" id="COG0296">
    <property type="taxonomic scope" value="Bacteria"/>
</dbReference>
<dbReference type="Proteomes" id="UP000007394">
    <property type="component" value="Chromosome"/>
</dbReference>
<sequence>MLKKLLFISLVLINSIYSQTIYDLIQPINLIEDETVTVPISDIFYSEEYPIEFQQNKFVDVKFNSATNEVSFTSKKDFSGMTLVSFNYYDKTYEIPVKLNKTKKYLFTYKPKEGEKQVNLFGQFNSWNRQNLPMKDDNGDGIFEIEIPLDPGRYEYKFFVNGKEIVDPENPVKVPNGLGDFNSVRIIEEEEKDNMFLHILGKEKSQNGLTLKFYFENSDRSNLVIKESIIALFDNQKFPEKLIKVNGREISLSIKKEMLKGEHTVRIAINRMGRHSNIQTVQIIDGEFAGSNDKRTLHDQIIYSLMIDRFYNGDTTNDSPVVHDSLFKPANYNGGDLAGIIKKIEEGYFDKLGINTLWISPIVDNTNNAYREYPAPHRWYTGYHGYWPVSSTKVEEHFGDMNLARQFVELAHQRKLNVLLDFVSNHVHMEHPFWKEHRNWFGVLELPDGRKNLRLWDEYRLTTWFEPYMPSFDYIGAYDALEFMTDNAVWWLNVTGADGFRHDAVKHVPNEFWRMLTKKLKRNIELPRKKKLYQIGETFGGIDLIASYVNNGQLNAQFNFNLYDVAIPTFLDENASFKLVDYQMQKSFQVFGYNNLMGNIMDSHDKIRYMAYADGDLEINDGRAGEIGWTNPPQVDKPESYRKLKVYMAYLLTIPGIPIIYYGDEIGMTGAADPDNRRMMRFGDELNQYEKQTFEDVSKLIHIRRDHPALRYGDFLTLQADENIYAYIRSDMNERILTVVNKNPKTVAVELNLPPIYKIRTALDLFENKDLNVAYNKLSLELKDYSFLIIKLFE</sequence>
<dbReference type="PANTHER" id="PTHR10357">
    <property type="entry name" value="ALPHA-AMYLASE FAMILY MEMBER"/>
    <property type="match status" value="1"/>
</dbReference>
<keyword evidence="3" id="KW-1185">Reference proteome</keyword>
<protein>
    <submittedName>
        <fullName evidence="2">Glycosidase</fullName>
    </submittedName>
</protein>
<dbReference type="GO" id="GO:0016798">
    <property type="term" value="F:hydrolase activity, acting on glycosyl bonds"/>
    <property type="evidence" value="ECO:0007669"/>
    <property type="project" value="UniProtKB-KW"/>
</dbReference>
<dbReference type="Gene3D" id="3.20.20.80">
    <property type="entry name" value="Glycosidases"/>
    <property type="match status" value="1"/>
</dbReference>
<dbReference type="Gene3D" id="2.60.40.1180">
    <property type="entry name" value="Golgi alpha-mannosidase II"/>
    <property type="match status" value="1"/>
</dbReference>
<dbReference type="SUPFAM" id="SSF81296">
    <property type="entry name" value="E set domains"/>
    <property type="match status" value="1"/>
</dbReference>
<dbReference type="PATRIC" id="fig|945713.3.peg.180"/>
<dbReference type="SUPFAM" id="SSF51445">
    <property type="entry name" value="(Trans)glycosidases"/>
    <property type="match status" value="1"/>
</dbReference>
<dbReference type="Gene3D" id="2.60.40.10">
    <property type="entry name" value="Immunoglobulins"/>
    <property type="match status" value="1"/>
</dbReference>
<dbReference type="STRING" id="945713.IALB_0182"/>
<evidence type="ECO:0000313" key="2">
    <source>
        <dbReference type="EMBL" id="AFH47894.1"/>
    </source>
</evidence>
<reference evidence="2 3" key="1">
    <citation type="journal article" date="2012" name="Front. Microbiol.">
        <title>Complete genome of Ignavibacterium album, a metabolically versatile, flagellated, facultative anaerobe from the phylum Chlorobi.</title>
        <authorList>
            <person name="Liu Z."/>
            <person name="Frigaard N.-U."/>
            <person name="Vogl K."/>
            <person name="Iino T."/>
            <person name="Ohkuma M."/>
            <person name="Overmann J."/>
            <person name="Bryant D.A."/>
        </authorList>
    </citation>
    <scope>NUCLEOTIDE SEQUENCE [LARGE SCALE GENOMIC DNA]</scope>
    <source>
        <strain evidence="3">DSM 19864 / JCM 16511 / NBRC 101810 / Mat9-16</strain>
    </source>
</reference>
<dbReference type="Pfam" id="PF16657">
    <property type="entry name" value="Malt_amylase_C"/>
    <property type="match status" value="1"/>
</dbReference>
<name>I0AFY7_IGNAJ</name>
<accession>I0AFY7</accession>
<dbReference type="GO" id="GO:0005975">
    <property type="term" value="P:carbohydrate metabolic process"/>
    <property type="evidence" value="ECO:0007669"/>
    <property type="project" value="InterPro"/>
</dbReference>
<dbReference type="InterPro" id="IPR014756">
    <property type="entry name" value="Ig_E-set"/>
</dbReference>
<dbReference type="Pfam" id="PF00128">
    <property type="entry name" value="Alpha-amylase"/>
    <property type="match status" value="1"/>
</dbReference>
<dbReference type="HOGENOM" id="CLU_355564_0_0_10"/>
<dbReference type="InterPro" id="IPR032640">
    <property type="entry name" value="AMPK1_CBM"/>
</dbReference>
<dbReference type="OrthoDB" id="9806009at2"/>
<dbReference type="InterPro" id="IPR013780">
    <property type="entry name" value="Glyco_hydro_b"/>
</dbReference>
<dbReference type="EMBL" id="CP003418">
    <property type="protein sequence ID" value="AFH47894.1"/>
    <property type="molecule type" value="Genomic_DNA"/>
</dbReference>
<dbReference type="AlphaFoldDB" id="I0AFY7"/>
<evidence type="ECO:0000313" key="3">
    <source>
        <dbReference type="Proteomes" id="UP000007394"/>
    </source>
</evidence>
<dbReference type="KEGG" id="ial:IALB_0182"/>
<dbReference type="InterPro" id="IPR006047">
    <property type="entry name" value="GH13_cat_dom"/>
</dbReference>
<dbReference type="Pfam" id="PF16561">
    <property type="entry name" value="AMPK1_CBM"/>
    <property type="match status" value="1"/>
</dbReference>
<keyword evidence="2" id="KW-0378">Hydrolase</keyword>
<feature type="domain" description="Glycosyl hydrolase family 13 catalytic" evidence="1">
    <location>
        <begin position="304"/>
        <end position="704"/>
    </location>
</feature>